<proteinExistence type="predicted"/>
<protein>
    <recommendedName>
        <fullName evidence="7">RING-type domain-containing protein</fullName>
    </recommendedName>
</protein>
<dbReference type="EMBL" id="JASBNA010000004">
    <property type="protein sequence ID" value="KAK7692546.1"/>
    <property type="molecule type" value="Genomic_DNA"/>
</dbReference>
<evidence type="ECO:0000256" key="5">
    <source>
        <dbReference type="SAM" id="Coils"/>
    </source>
</evidence>
<evidence type="ECO:0000256" key="1">
    <source>
        <dbReference type="ARBA" id="ARBA00022723"/>
    </source>
</evidence>
<keyword evidence="1" id="KW-0479">Metal-binding</keyword>
<sequence length="384" mass="42832">MSCPTCRRPPETWVSVTCGHIICEQCVRKHIQQAETRRTHSEPIVVCCPLCNDEIDRTNIRKVILPRELQDLTSNYKATSLNLERSRLLHKTLSKRIKASSKQAARLDSELLNSRQTHTELETTITNLQAQLDEITAQFERARLDLSQTRIEREAEVARLKAELQTTTHQARTQSTVASALGLRSLVLEDELVEKRVDAERWQARYEQLVTDIQQFAIGRFTPSGSLEGGSSRRQSGNSDSVSNRRRSSASSTPNSYATPRSIHLLSPLPLPLQSPTPSSRHSIRSVRSTRSTHLYPSPPHSPPPAAAPNHTIVTVAANPKPKAPCVTDPYTIPECTSTVHNGHRWMTKGSNGSVRKYTCTGCEIVVKEKKAQRDGVSVWETVA</sequence>
<comment type="caution">
    <text evidence="8">The sequence shown here is derived from an EMBL/GenBank/DDBJ whole genome shotgun (WGS) entry which is preliminary data.</text>
</comment>
<reference evidence="8 9" key="1">
    <citation type="submission" date="2022-09" db="EMBL/GenBank/DDBJ databases">
        <authorList>
            <person name="Palmer J.M."/>
        </authorList>
    </citation>
    <scope>NUCLEOTIDE SEQUENCE [LARGE SCALE GENOMIC DNA]</scope>
    <source>
        <strain evidence="8 9">DSM 7382</strain>
    </source>
</reference>
<dbReference type="PROSITE" id="PS00518">
    <property type="entry name" value="ZF_RING_1"/>
    <property type="match status" value="1"/>
</dbReference>
<evidence type="ECO:0000256" key="6">
    <source>
        <dbReference type="SAM" id="MobiDB-lite"/>
    </source>
</evidence>
<dbReference type="InterPro" id="IPR018957">
    <property type="entry name" value="Znf_C3HC4_RING-type"/>
</dbReference>
<dbReference type="SUPFAM" id="SSF57850">
    <property type="entry name" value="RING/U-box"/>
    <property type="match status" value="1"/>
</dbReference>
<keyword evidence="3" id="KW-0862">Zinc</keyword>
<dbReference type="Pfam" id="PF00097">
    <property type="entry name" value="zf-C3HC4"/>
    <property type="match status" value="1"/>
</dbReference>
<dbReference type="AlphaFoldDB" id="A0AAW0GIC2"/>
<evidence type="ECO:0000256" key="3">
    <source>
        <dbReference type="ARBA" id="ARBA00022833"/>
    </source>
</evidence>
<dbReference type="Proteomes" id="UP001385951">
    <property type="component" value="Unassembled WGS sequence"/>
</dbReference>
<dbReference type="PROSITE" id="PS50089">
    <property type="entry name" value="ZF_RING_2"/>
    <property type="match status" value="1"/>
</dbReference>
<evidence type="ECO:0000256" key="2">
    <source>
        <dbReference type="ARBA" id="ARBA00022771"/>
    </source>
</evidence>
<dbReference type="InterPro" id="IPR001841">
    <property type="entry name" value="Znf_RING"/>
</dbReference>
<name>A0AAW0GIC2_9APHY</name>
<dbReference type="InterPro" id="IPR013083">
    <property type="entry name" value="Znf_RING/FYVE/PHD"/>
</dbReference>
<organism evidence="8 9">
    <name type="scientific">Cerrena zonata</name>
    <dbReference type="NCBI Taxonomy" id="2478898"/>
    <lineage>
        <taxon>Eukaryota</taxon>
        <taxon>Fungi</taxon>
        <taxon>Dikarya</taxon>
        <taxon>Basidiomycota</taxon>
        <taxon>Agaricomycotina</taxon>
        <taxon>Agaricomycetes</taxon>
        <taxon>Polyporales</taxon>
        <taxon>Cerrenaceae</taxon>
        <taxon>Cerrena</taxon>
    </lineage>
</organism>
<evidence type="ECO:0000313" key="9">
    <source>
        <dbReference type="Proteomes" id="UP001385951"/>
    </source>
</evidence>
<keyword evidence="5" id="KW-0175">Coiled coil</keyword>
<feature type="coiled-coil region" evidence="5">
    <location>
        <begin position="118"/>
        <end position="152"/>
    </location>
</feature>
<gene>
    <name evidence="8" type="ORF">QCA50_004176</name>
</gene>
<feature type="domain" description="RING-type" evidence="7">
    <location>
        <begin position="3"/>
        <end position="52"/>
    </location>
</feature>
<evidence type="ECO:0000259" key="7">
    <source>
        <dbReference type="PROSITE" id="PS50089"/>
    </source>
</evidence>
<feature type="region of interest" description="Disordered" evidence="6">
    <location>
        <begin position="223"/>
        <end position="309"/>
    </location>
</feature>
<evidence type="ECO:0000256" key="4">
    <source>
        <dbReference type="PROSITE-ProRule" id="PRU00175"/>
    </source>
</evidence>
<accession>A0AAW0GIC2</accession>
<feature type="compositionally biased region" description="Low complexity" evidence="6">
    <location>
        <begin position="249"/>
        <end position="268"/>
    </location>
</feature>
<keyword evidence="2 4" id="KW-0863">Zinc-finger</keyword>
<feature type="compositionally biased region" description="Polar residues" evidence="6">
    <location>
        <begin position="286"/>
        <end position="295"/>
    </location>
</feature>
<dbReference type="InterPro" id="IPR017907">
    <property type="entry name" value="Znf_RING_CS"/>
</dbReference>
<keyword evidence="9" id="KW-1185">Reference proteome</keyword>
<dbReference type="Gene3D" id="3.30.40.10">
    <property type="entry name" value="Zinc/RING finger domain, C3HC4 (zinc finger)"/>
    <property type="match status" value="1"/>
</dbReference>
<dbReference type="GO" id="GO:0008270">
    <property type="term" value="F:zinc ion binding"/>
    <property type="evidence" value="ECO:0007669"/>
    <property type="project" value="UniProtKB-KW"/>
</dbReference>
<feature type="compositionally biased region" description="Pro residues" evidence="6">
    <location>
        <begin position="297"/>
        <end position="307"/>
    </location>
</feature>
<evidence type="ECO:0000313" key="8">
    <source>
        <dbReference type="EMBL" id="KAK7692546.1"/>
    </source>
</evidence>